<geneLocation type="plasmid" evidence="6">
    <name>p-HB236076</name>
</geneLocation>
<dbReference type="InterPro" id="IPR036390">
    <property type="entry name" value="WH_DNA-bd_sf"/>
</dbReference>
<dbReference type="GO" id="GO:0003700">
    <property type="term" value="F:DNA-binding transcription factor activity"/>
    <property type="evidence" value="ECO:0007669"/>
    <property type="project" value="InterPro"/>
</dbReference>
<keyword evidence="3" id="KW-0238">DNA-binding</keyword>
<dbReference type="PANTHER" id="PTHR30126:SF91">
    <property type="entry name" value="LYSR FAMILY TRANSCRIPTIONAL REGULATOR"/>
    <property type="match status" value="1"/>
</dbReference>
<sequence>MKLQFEHIIAFVAVADLSSFSGAARKLGKSQSTISTAVQHLESDLGFTLFHRQKNKFRLTTQGQRFFHLARPVTQKYQQLLLAAEQMTDSEQSVFRVGIDPLVFTPTVKKTLLEFSDAFPKLNLSIYSKPSSVLGRFIQEGKLDLALGNLYHPDSHQLNSQELFSMPFHWYCHADLQQKTTPDTRLLLMDGSEELIGQSALSHANLWRLDDISTIIDLCRARKGMAFLPEFVLPKACDDLVCIQADQDFYGRQLTVGLFWPSHSPQSLLHQWMIDRLSPKAVKDRVEQLKTV</sequence>
<evidence type="ECO:0000256" key="1">
    <source>
        <dbReference type="ARBA" id="ARBA00009437"/>
    </source>
</evidence>
<dbReference type="RefSeq" id="WP_306099778.1">
    <property type="nucleotide sequence ID" value="NZ_CP162602.1"/>
</dbReference>
<evidence type="ECO:0000313" key="6">
    <source>
        <dbReference type="EMBL" id="XDK26864.1"/>
    </source>
</evidence>
<dbReference type="InterPro" id="IPR036388">
    <property type="entry name" value="WH-like_DNA-bd_sf"/>
</dbReference>
<dbReference type="Gene3D" id="3.40.190.10">
    <property type="entry name" value="Periplasmic binding protein-like II"/>
    <property type="match status" value="2"/>
</dbReference>
<evidence type="ECO:0000256" key="2">
    <source>
        <dbReference type="ARBA" id="ARBA00023015"/>
    </source>
</evidence>
<dbReference type="EMBL" id="CP162602">
    <property type="protein sequence ID" value="XDK26864.1"/>
    <property type="molecule type" value="Genomic_DNA"/>
</dbReference>
<protein>
    <submittedName>
        <fullName evidence="6">LysR family transcriptional regulator</fullName>
    </submittedName>
</protein>
<keyword evidence="2" id="KW-0805">Transcription regulation</keyword>
<dbReference type="Pfam" id="PF03466">
    <property type="entry name" value="LysR_substrate"/>
    <property type="match status" value="1"/>
</dbReference>
<reference evidence="6" key="1">
    <citation type="submission" date="2024-07" db="EMBL/GenBank/DDBJ databases">
        <title>Genome Analysis of a Potential Novel Vibrio Species Secreting pH- and Thermo-stable Alginate Lyase and its Application in Producing Alginate Oligosaccharides.</title>
        <authorList>
            <person name="Huang H."/>
            <person name="Bao K."/>
        </authorList>
    </citation>
    <scope>NUCLEOTIDE SEQUENCE</scope>
    <source>
        <strain evidence="6">HB236076</strain>
        <plasmid evidence="6">p-HB236076</plasmid>
    </source>
</reference>
<dbReference type="GO" id="GO:0000976">
    <property type="term" value="F:transcription cis-regulatory region binding"/>
    <property type="evidence" value="ECO:0007669"/>
    <property type="project" value="TreeGrafter"/>
</dbReference>
<proteinExistence type="inferred from homology"/>
<dbReference type="SUPFAM" id="SSF46785">
    <property type="entry name" value="Winged helix' DNA-binding domain"/>
    <property type="match status" value="1"/>
</dbReference>
<organism evidence="6">
    <name type="scientific">Vibrio sp. HB236076</name>
    <dbReference type="NCBI Taxonomy" id="3232307"/>
    <lineage>
        <taxon>Bacteria</taxon>
        <taxon>Pseudomonadati</taxon>
        <taxon>Pseudomonadota</taxon>
        <taxon>Gammaproteobacteria</taxon>
        <taxon>Vibrionales</taxon>
        <taxon>Vibrionaceae</taxon>
        <taxon>Vibrio</taxon>
    </lineage>
</organism>
<name>A0AB39HJL9_9VIBR</name>
<dbReference type="SUPFAM" id="SSF53850">
    <property type="entry name" value="Periplasmic binding protein-like II"/>
    <property type="match status" value="1"/>
</dbReference>
<dbReference type="KEGG" id="vih:AB0763_13855"/>
<dbReference type="InterPro" id="IPR005119">
    <property type="entry name" value="LysR_subst-bd"/>
</dbReference>
<dbReference type="PRINTS" id="PR00039">
    <property type="entry name" value="HTHLYSR"/>
</dbReference>
<dbReference type="FunFam" id="1.10.10.10:FF:000001">
    <property type="entry name" value="LysR family transcriptional regulator"/>
    <property type="match status" value="1"/>
</dbReference>
<evidence type="ECO:0000256" key="4">
    <source>
        <dbReference type="ARBA" id="ARBA00023163"/>
    </source>
</evidence>
<keyword evidence="6" id="KW-0614">Plasmid</keyword>
<dbReference type="PROSITE" id="PS50931">
    <property type="entry name" value="HTH_LYSR"/>
    <property type="match status" value="1"/>
</dbReference>
<dbReference type="Gene3D" id="1.10.10.10">
    <property type="entry name" value="Winged helix-like DNA-binding domain superfamily/Winged helix DNA-binding domain"/>
    <property type="match status" value="1"/>
</dbReference>
<keyword evidence="4" id="KW-0804">Transcription</keyword>
<dbReference type="AlphaFoldDB" id="A0AB39HJL9"/>
<dbReference type="InterPro" id="IPR000847">
    <property type="entry name" value="LysR_HTH_N"/>
</dbReference>
<evidence type="ECO:0000259" key="5">
    <source>
        <dbReference type="PROSITE" id="PS50931"/>
    </source>
</evidence>
<dbReference type="CDD" id="cd05466">
    <property type="entry name" value="PBP2_LTTR_substrate"/>
    <property type="match status" value="1"/>
</dbReference>
<dbReference type="PANTHER" id="PTHR30126">
    <property type="entry name" value="HTH-TYPE TRANSCRIPTIONAL REGULATOR"/>
    <property type="match status" value="1"/>
</dbReference>
<accession>A0AB39HJL9</accession>
<feature type="domain" description="HTH lysR-type" evidence="5">
    <location>
        <begin position="1"/>
        <end position="60"/>
    </location>
</feature>
<gene>
    <name evidence="6" type="ORF">AB0763_13855</name>
</gene>
<comment type="similarity">
    <text evidence="1">Belongs to the LysR transcriptional regulatory family.</text>
</comment>
<dbReference type="Pfam" id="PF00126">
    <property type="entry name" value="HTH_1"/>
    <property type="match status" value="1"/>
</dbReference>
<evidence type="ECO:0000256" key="3">
    <source>
        <dbReference type="ARBA" id="ARBA00023125"/>
    </source>
</evidence>